<keyword evidence="3" id="KW-0326">Glycosidase</keyword>
<dbReference type="RefSeq" id="WP_092497091.1">
    <property type="nucleotide sequence ID" value="NZ_FOFG01000009.1"/>
</dbReference>
<evidence type="ECO:0000256" key="2">
    <source>
        <dbReference type="ARBA" id="ARBA00022801"/>
    </source>
</evidence>
<feature type="domain" description="Glycoside hydrolase family 2 immunoglobulin-like beta-sandwich" evidence="4">
    <location>
        <begin position="186"/>
        <end position="256"/>
    </location>
</feature>
<comment type="similarity">
    <text evidence="1">Belongs to the glycosyl hydrolase 2 family.</text>
</comment>
<evidence type="ECO:0000259" key="4">
    <source>
        <dbReference type="Pfam" id="PF00703"/>
    </source>
</evidence>
<reference evidence="7 8" key="1">
    <citation type="submission" date="2016-10" db="EMBL/GenBank/DDBJ databases">
        <authorList>
            <person name="de Groot N.N."/>
        </authorList>
    </citation>
    <scope>NUCLEOTIDE SEQUENCE [LARGE SCALE GENOMIC DNA]</scope>
    <source>
        <strain evidence="7 8">A52C2</strain>
    </source>
</reference>
<evidence type="ECO:0000259" key="5">
    <source>
        <dbReference type="Pfam" id="PF02836"/>
    </source>
</evidence>
<dbReference type="SUPFAM" id="SSF49785">
    <property type="entry name" value="Galactose-binding domain-like"/>
    <property type="match status" value="1"/>
</dbReference>
<dbReference type="Pfam" id="PF00703">
    <property type="entry name" value="Glyco_hydro_2"/>
    <property type="match status" value="1"/>
</dbReference>
<dbReference type="InterPro" id="IPR006103">
    <property type="entry name" value="Glyco_hydro_2_cat"/>
</dbReference>
<dbReference type="AlphaFoldDB" id="A0A1H9K220"/>
<evidence type="ECO:0000313" key="8">
    <source>
        <dbReference type="Proteomes" id="UP000199647"/>
    </source>
</evidence>
<dbReference type="GO" id="GO:0004553">
    <property type="term" value="F:hydrolase activity, hydrolyzing O-glycosyl compounds"/>
    <property type="evidence" value="ECO:0007669"/>
    <property type="project" value="InterPro"/>
</dbReference>
<keyword evidence="2 7" id="KW-0378">Hydrolase</keyword>
<dbReference type="Gene3D" id="3.20.20.80">
    <property type="entry name" value="Glycosidases"/>
    <property type="match status" value="1"/>
</dbReference>
<dbReference type="InterPro" id="IPR013783">
    <property type="entry name" value="Ig-like_fold"/>
</dbReference>
<sequence>MTTTAEVRPSLSLDGTWEFRHESRDGWRTTTVPGPWQAAFDDLRESSGTADYRRTFLLPADWAGREVWLRFGAVNYFCIVRVNGTEIGRHEGGYLPFEFVLPPDCLRPENQIEVTVTLPTSEADRFPDFPFPEIPHGKQSWYGPLGGIWQSVSLLARSTPHLAHCRIHADLSGGVKVDLGLSAAHSGAIRIRALGQDGSSAWKGEITADGEQAAARFHVDAPLPWSPDAPNLYRLQLELLRDGEVIDALEESFGFRRIEAREGKLFLNGEPLYLRGALDQDYYPDGICTPPSLEFLEDQLHKAKELGLNCLRCHIKVPDPRYYEVADRLGMLVWTEIPNVEQLTPNAARRLRETFEGILRRDGNHPSIIAWTLINEDWGTRLVENPEHRAWLAETFDWAKALDPTRLVVDNSACVPNFHVKTDINDYHYYRAFPERPAEWERLTEEFAGGADWTFTPHGDGTRTGEEPLIVSEFGVWGLPDPAKLTEPDGSEPFWMESGPFWGDGAAYPHAIRNRFDMLRLDRVFGTFDRFIEAVQWHQFRNLQYEIGSMRSHPSIVGYVITEFTDVHWEANGLLDLKRNPRVFHERFAEVNTDIVLVPKLERHAFWTGETIDLQIVIAAGGRHVPEGLSLRWSLAGRAGEVQAPAVAPLATSAPLAVTIGAPTLDASVNATLRLDLVASDGSVLATHAGDLALLARAPEPPSLTLACRDPELAAYLGALGYRLAKPGEADVVVARGVDADDVDAIRLGGRMLVLADGHGRARGNLRADEPPREQPFMPIVDGRPGIPVANHHYFPGLGLAERHGTMWRGDWISSFSWLKRTGAFADLPGGPLLDLAFNNVAPRHVLTGFQPWEYESRVHAGVVVGWIHKPAVTIGERPFGRGKLVASTFRLTESAPGEDPVAATLMAALIRTAAGR</sequence>
<dbReference type="InterPro" id="IPR006104">
    <property type="entry name" value="Glyco_hydro_2_N"/>
</dbReference>
<gene>
    <name evidence="7" type="ORF">SAMN05216548_10944</name>
</gene>
<dbReference type="Pfam" id="PF02837">
    <property type="entry name" value="Glyco_hydro_2_N"/>
    <property type="match status" value="1"/>
</dbReference>
<dbReference type="Pfam" id="PF02836">
    <property type="entry name" value="Glyco_hydro_2_C"/>
    <property type="match status" value="1"/>
</dbReference>
<dbReference type="InterPro" id="IPR051913">
    <property type="entry name" value="GH2_Domain-Containing"/>
</dbReference>
<organism evidence="7 8">
    <name type="scientific">Faunimonas pinastri</name>
    <dbReference type="NCBI Taxonomy" id="1855383"/>
    <lineage>
        <taxon>Bacteria</taxon>
        <taxon>Pseudomonadati</taxon>
        <taxon>Pseudomonadota</taxon>
        <taxon>Alphaproteobacteria</taxon>
        <taxon>Hyphomicrobiales</taxon>
        <taxon>Afifellaceae</taxon>
        <taxon>Faunimonas</taxon>
    </lineage>
</organism>
<dbReference type="SUPFAM" id="SSF51445">
    <property type="entry name" value="(Trans)glycosidases"/>
    <property type="match status" value="1"/>
</dbReference>
<dbReference type="OrthoDB" id="9758603at2"/>
<evidence type="ECO:0000256" key="3">
    <source>
        <dbReference type="ARBA" id="ARBA00023295"/>
    </source>
</evidence>
<dbReference type="Proteomes" id="UP000199647">
    <property type="component" value="Unassembled WGS sequence"/>
</dbReference>
<feature type="domain" description="Glycoside hydrolase family 2 catalytic" evidence="5">
    <location>
        <begin position="259"/>
        <end position="478"/>
    </location>
</feature>
<dbReference type="SUPFAM" id="SSF49303">
    <property type="entry name" value="beta-Galactosidase/glucuronidase domain"/>
    <property type="match status" value="1"/>
</dbReference>
<dbReference type="GO" id="GO:0005975">
    <property type="term" value="P:carbohydrate metabolic process"/>
    <property type="evidence" value="ECO:0007669"/>
    <property type="project" value="InterPro"/>
</dbReference>
<dbReference type="EMBL" id="FOFG01000009">
    <property type="protein sequence ID" value="SEQ92875.1"/>
    <property type="molecule type" value="Genomic_DNA"/>
</dbReference>
<dbReference type="PANTHER" id="PTHR42732:SF2">
    <property type="entry name" value="BETA-MANNOSIDASE"/>
    <property type="match status" value="1"/>
</dbReference>
<name>A0A1H9K220_9HYPH</name>
<dbReference type="InterPro" id="IPR017853">
    <property type="entry name" value="GH"/>
</dbReference>
<keyword evidence="8" id="KW-1185">Reference proteome</keyword>
<dbReference type="InterPro" id="IPR008979">
    <property type="entry name" value="Galactose-bd-like_sf"/>
</dbReference>
<dbReference type="InterPro" id="IPR036156">
    <property type="entry name" value="Beta-gal/glucu_dom_sf"/>
</dbReference>
<dbReference type="Gene3D" id="2.60.40.10">
    <property type="entry name" value="Immunoglobulins"/>
    <property type="match status" value="1"/>
</dbReference>
<dbReference type="STRING" id="1855383.SAMN05216548_10944"/>
<dbReference type="PANTHER" id="PTHR42732">
    <property type="entry name" value="BETA-GALACTOSIDASE"/>
    <property type="match status" value="1"/>
</dbReference>
<evidence type="ECO:0000256" key="1">
    <source>
        <dbReference type="ARBA" id="ARBA00007401"/>
    </source>
</evidence>
<evidence type="ECO:0000259" key="6">
    <source>
        <dbReference type="Pfam" id="PF02837"/>
    </source>
</evidence>
<protein>
    <submittedName>
        <fullName evidence="7">Glycosyl hydrolases family 2, TIM barrel domain</fullName>
    </submittedName>
</protein>
<accession>A0A1H9K220</accession>
<evidence type="ECO:0000313" key="7">
    <source>
        <dbReference type="EMBL" id="SEQ92875.1"/>
    </source>
</evidence>
<dbReference type="InterPro" id="IPR006102">
    <property type="entry name" value="Ig-like_GH2"/>
</dbReference>
<dbReference type="Gene3D" id="2.60.120.260">
    <property type="entry name" value="Galactose-binding domain-like"/>
    <property type="match status" value="1"/>
</dbReference>
<proteinExistence type="inferred from homology"/>
<feature type="domain" description="Glycosyl hydrolases family 2 sugar binding" evidence="6">
    <location>
        <begin position="25"/>
        <end position="156"/>
    </location>
</feature>